<gene>
    <name evidence="1" type="ORF">GCM10007209_38560</name>
</gene>
<protein>
    <submittedName>
        <fullName evidence="1">Uncharacterized protein</fullName>
    </submittedName>
</protein>
<evidence type="ECO:0000313" key="1">
    <source>
        <dbReference type="EMBL" id="GGC72893.1"/>
    </source>
</evidence>
<dbReference type="Proteomes" id="UP000646833">
    <property type="component" value="Unassembled WGS sequence"/>
</dbReference>
<dbReference type="RefSeq" id="WP_007273951.1">
    <property type="nucleotide sequence ID" value="NZ_BMCI01000011.1"/>
</dbReference>
<comment type="caution">
    <text evidence="1">The sequence shown here is derived from an EMBL/GenBank/DDBJ whole genome shotgun (WGS) entry which is preliminary data.</text>
</comment>
<dbReference type="EMBL" id="BMCI01000011">
    <property type="protein sequence ID" value="GGC72893.1"/>
    <property type="molecule type" value="Genomic_DNA"/>
</dbReference>
<reference evidence="1" key="2">
    <citation type="submission" date="2020-09" db="EMBL/GenBank/DDBJ databases">
        <authorList>
            <person name="Sun Q."/>
            <person name="Sedlacek I."/>
        </authorList>
    </citation>
    <scope>NUCLEOTIDE SEQUENCE</scope>
    <source>
        <strain evidence="1">CCM 7217</strain>
    </source>
</reference>
<reference evidence="1" key="1">
    <citation type="journal article" date="2014" name="Int. J. Syst. Evol. Microbiol.">
        <title>Complete genome sequence of Corynebacterium casei LMG S-19264T (=DSM 44701T), isolated from a smear-ripened cheese.</title>
        <authorList>
            <consortium name="US DOE Joint Genome Institute (JGI-PGF)"/>
            <person name="Walter F."/>
            <person name="Albersmeier A."/>
            <person name="Kalinowski J."/>
            <person name="Ruckert C."/>
        </authorList>
    </citation>
    <scope>NUCLEOTIDE SEQUENCE</scope>
    <source>
        <strain evidence="1">CCM 7217</strain>
    </source>
</reference>
<evidence type="ECO:0000313" key="2">
    <source>
        <dbReference type="Proteomes" id="UP000646833"/>
    </source>
</evidence>
<organism evidence="1 2">
    <name type="scientific">Haloferax sulfurifontis</name>
    <dbReference type="NCBI Taxonomy" id="255616"/>
    <lineage>
        <taxon>Archaea</taxon>
        <taxon>Methanobacteriati</taxon>
        <taxon>Methanobacteriota</taxon>
        <taxon>Stenosarchaea group</taxon>
        <taxon>Halobacteria</taxon>
        <taxon>Halobacteriales</taxon>
        <taxon>Haloferacaceae</taxon>
        <taxon>Haloferax</taxon>
    </lineage>
</organism>
<accession>A0A830EAZ1</accession>
<sequence length="113" mass="12285">MTLAEVTLDDYDIGTTGTDVLAEEIRIIVDGRQRSIGTGTVLASEGRVFESVPKNRRHFQFEGFHPVTNTLGELSWVACLTTTGVDGPRYAHLSEIVDAVSEGAMELKEAEST</sequence>
<proteinExistence type="predicted"/>
<dbReference type="AlphaFoldDB" id="A0A830EAZ1"/>
<name>A0A830EAZ1_9EURY</name>